<dbReference type="GO" id="GO:0046933">
    <property type="term" value="F:proton-transporting ATP synthase activity, rotational mechanism"/>
    <property type="evidence" value="ECO:0007669"/>
    <property type="project" value="UniProtKB-UniRule"/>
</dbReference>
<accession>A0A1G9E8A8</accession>
<evidence type="ECO:0000256" key="6">
    <source>
        <dbReference type="ARBA" id="ARBA00023310"/>
    </source>
</evidence>
<evidence type="ECO:0000256" key="4">
    <source>
        <dbReference type="ARBA" id="ARBA00023065"/>
    </source>
</evidence>
<dbReference type="SUPFAM" id="SSF47928">
    <property type="entry name" value="N-terminal domain of the delta subunit of the F1F0-ATP synthase"/>
    <property type="match status" value="1"/>
</dbReference>
<evidence type="ECO:0000256" key="2">
    <source>
        <dbReference type="ARBA" id="ARBA00022448"/>
    </source>
</evidence>
<keyword evidence="2 7" id="KW-0813">Transport</keyword>
<gene>
    <name evidence="7" type="primary">atpH</name>
    <name evidence="8" type="ORF">SAMN05421823_103381</name>
</gene>
<dbReference type="Proteomes" id="UP000198510">
    <property type="component" value="Unassembled WGS sequence"/>
</dbReference>
<evidence type="ECO:0000256" key="3">
    <source>
        <dbReference type="ARBA" id="ARBA00022781"/>
    </source>
</evidence>
<dbReference type="InterPro" id="IPR000711">
    <property type="entry name" value="ATPase_OSCP/dsu"/>
</dbReference>
<dbReference type="HAMAP" id="MF_01416">
    <property type="entry name" value="ATP_synth_delta_bact"/>
    <property type="match status" value="1"/>
</dbReference>
<protein>
    <recommendedName>
        <fullName evidence="7">ATP synthase subunit delta</fullName>
    </recommendedName>
    <alternativeName>
        <fullName evidence="7">ATP synthase F(1) sector subunit delta</fullName>
    </alternativeName>
    <alternativeName>
        <fullName evidence="7">F-type ATPase subunit delta</fullName>
        <shortName evidence="7">F-ATPase subunit delta</shortName>
    </alternativeName>
</protein>
<dbReference type="InterPro" id="IPR026015">
    <property type="entry name" value="ATP_synth_OSCP/delta_N_sf"/>
</dbReference>
<dbReference type="PANTHER" id="PTHR11910">
    <property type="entry name" value="ATP SYNTHASE DELTA CHAIN"/>
    <property type="match status" value="1"/>
</dbReference>
<name>A0A1G9E8A8_9BACT</name>
<keyword evidence="7" id="KW-1003">Cell membrane</keyword>
<dbReference type="GO" id="GO:0045259">
    <property type="term" value="C:proton-transporting ATP synthase complex"/>
    <property type="evidence" value="ECO:0007669"/>
    <property type="project" value="UniProtKB-KW"/>
</dbReference>
<dbReference type="OrthoDB" id="9802471at2"/>
<evidence type="ECO:0000256" key="1">
    <source>
        <dbReference type="ARBA" id="ARBA00004370"/>
    </source>
</evidence>
<comment type="similarity">
    <text evidence="7">Belongs to the ATPase delta chain family.</text>
</comment>
<dbReference type="PRINTS" id="PR00125">
    <property type="entry name" value="ATPASEDELTA"/>
</dbReference>
<evidence type="ECO:0000256" key="5">
    <source>
        <dbReference type="ARBA" id="ARBA00023136"/>
    </source>
</evidence>
<dbReference type="Pfam" id="PF00213">
    <property type="entry name" value="OSCP"/>
    <property type="match status" value="1"/>
</dbReference>
<comment type="function">
    <text evidence="7">This protein is part of the stalk that links CF(0) to CF(1). It either transmits conformational changes from CF(0) to CF(1) or is implicated in proton conduction.</text>
</comment>
<organism evidence="8 9">
    <name type="scientific">Catalinimonas alkaloidigena</name>
    <dbReference type="NCBI Taxonomy" id="1075417"/>
    <lineage>
        <taxon>Bacteria</taxon>
        <taxon>Pseudomonadati</taxon>
        <taxon>Bacteroidota</taxon>
        <taxon>Cytophagia</taxon>
        <taxon>Cytophagales</taxon>
        <taxon>Catalimonadaceae</taxon>
        <taxon>Catalinimonas</taxon>
    </lineage>
</organism>
<dbReference type="Gene3D" id="1.10.520.20">
    <property type="entry name" value="N-terminal domain of the delta subunit of the F1F0-ATP synthase"/>
    <property type="match status" value="1"/>
</dbReference>
<reference evidence="8 9" key="1">
    <citation type="submission" date="2016-10" db="EMBL/GenBank/DDBJ databases">
        <authorList>
            <person name="de Groot N.N."/>
        </authorList>
    </citation>
    <scope>NUCLEOTIDE SEQUENCE [LARGE SCALE GENOMIC DNA]</scope>
    <source>
        <strain evidence="8 9">DSM 25186</strain>
    </source>
</reference>
<keyword evidence="3 7" id="KW-0375">Hydrogen ion transport</keyword>
<comment type="function">
    <text evidence="7">F(1)F(0) ATP synthase produces ATP from ADP in the presence of a proton or sodium gradient. F-type ATPases consist of two structural domains, F(1) containing the extramembraneous catalytic core and F(0) containing the membrane proton channel, linked together by a central stalk and a peripheral stalk. During catalysis, ATP synthesis in the catalytic domain of F(1) is coupled via a rotary mechanism of the central stalk subunits to proton translocation.</text>
</comment>
<keyword evidence="5 7" id="KW-0472">Membrane</keyword>
<comment type="subcellular location">
    <subcellularLocation>
        <location evidence="7">Cell membrane</location>
        <topology evidence="7">Peripheral membrane protein</topology>
    </subcellularLocation>
    <subcellularLocation>
        <location evidence="1">Membrane</location>
    </subcellularLocation>
</comment>
<evidence type="ECO:0000313" key="8">
    <source>
        <dbReference type="EMBL" id="SDK72285.1"/>
    </source>
</evidence>
<sequence length="187" mass="21637">MAAENTRVAFRYAKSILELAQEKGMLEAIREDMELFDKAIRENRALANLLQSPIVNSDKKLKILQSIFKGKVNDLTLSVFEILTRKNRESQLPGIARSFHRQYNQLMGIENVTVITPMPLTDELRQQFMAMVKKQTGKEAELQEKVDPELIGGYILQIGDRRIDDSVRNRLHQLKRKFSENPYVAKY</sequence>
<evidence type="ECO:0000313" key="9">
    <source>
        <dbReference type="Proteomes" id="UP000198510"/>
    </source>
</evidence>
<evidence type="ECO:0000256" key="7">
    <source>
        <dbReference type="HAMAP-Rule" id="MF_01416"/>
    </source>
</evidence>
<dbReference type="NCBIfam" id="TIGR01145">
    <property type="entry name" value="ATP_synt_delta"/>
    <property type="match status" value="1"/>
</dbReference>
<keyword evidence="7" id="KW-0139">CF(1)</keyword>
<keyword evidence="4 7" id="KW-0406">Ion transport</keyword>
<keyword evidence="9" id="KW-1185">Reference proteome</keyword>
<proteinExistence type="inferred from homology"/>
<dbReference type="AlphaFoldDB" id="A0A1G9E8A8"/>
<keyword evidence="6 7" id="KW-0066">ATP synthesis</keyword>
<dbReference type="RefSeq" id="WP_089681386.1">
    <property type="nucleotide sequence ID" value="NZ_FNFO01000003.1"/>
</dbReference>
<dbReference type="GO" id="GO:0005886">
    <property type="term" value="C:plasma membrane"/>
    <property type="evidence" value="ECO:0007669"/>
    <property type="project" value="UniProtKB-SubCell"/>
</dbReference>
<dbReference type="STRING" id="1075417.SAMN05421823_103381"/>
<dbReference type="EMBL" id="FNFO01000003">
    <property type="protein sequence ID" value="SDK72285.1"/>
    <property type="molecule type" value="Genomic_DNA"/>
</dbReference>